<dbReference type="EMBL" id="JACOPO010000003">
    <property type="protein sequence ID" value="MBC5722530.1"/>
    <property type="molecule type" value="Genomic_DNA"/>
</dbReference>
<dbReference type="InterPro" id="IPR006439">
    <property type="entry name" value="HAD-SF_hydro_IA"/>
</dbReference>
<dbReference type="NCBIfam" id="TIGR01549">
    <property type="entry name" value="HAD-SF-IA-v1"/>
    <property type="match status" value="1"/>
</dbReference>
<accession>A0A8J6IXV2</accession>
<dbReference type="NCBIfam" id="TIGR01509">
    <property type="entry name" value="HAD-SF-IA-v3"/>
    <property type="match status" value="1"/>
</dbReference>
<evidence type="ECO:0000313" key="1">
    <source>
        <dbReference type="EMBL" id="MBC5722530.1"/>
    </source>
</evidence>
<dbReference type="Gene3D" id="3.40.50.1000">
    <property type="entry name" value="HAD superfamily/HAD-like"/>
    <property type="match status" value="1"/>
</dbReference>
<dbReference type="SFLD" id="SFLDG01129">
    <property type="entry name" value="C1.5:_HAD__Beta-PGM__Phosphata"/>
    <property type="match status" value="1"/>
</dbReference>
<dbReference type="AlphaFoldDB" id="A0A8J6IXV2"/>
<dbReference type="Gene3D" id="1.10.150.240">
    <property type="entry name" value="Putative phosphatase, domain 2"/>
    <property type="match status" value="1"/>
</dbReference>
<dbReference type="InterPro" id="IPR041492">
    <property type="entry name" value="HAD_2"/>
</dbReference>
<dbReference type="GO" id="GO:0008967">
    <property type="term" value="F:phosphoglycolate phosphatase activity"/>
    <property type="evidence" value="ECO:0007669"/>
    <property type="project" value="TreeGrafter"/>
</dbReference>
<reference evidence="1" key="1">
    <citation type="submission" date="2020-08" db="EMBL/GenBank/DDBJ databases">
        <title>Genome public.</title>
        <authorList>
            <person name="Liu C."/>
            <person name="Sun Q."/>
        </authorList>
    </citation>
    <scope>NUCLEOTIDE SEQUENCE</scope>
    <source>
        <strain evidence="1">NSJ-23</strain>
    </source>
</reference>
<comment type="caution">
    <text evidence="1">The sequence shown here is derived from an EMBL/GenBank/DDBJ whole genome shotgun (WGS) entry which is preliminary data.</text>
</comment>
<dbReference type="PANTHER" id="PTHR43434:SF1">
    <property type="entry name" value="PHOSPHOGLYCOLATE PHOSPHATASE"/>
    <property type="match status" value="1"/>
</dbReference>
<dbReference type="Pfam" id="PF13419">
    <property type="entry name" value="HAD_2"/>
    <property type="match status" value="1"/>
</dbReference>
<dbReference type="InterPro" id="IPR036412">
    <property type="entry name" value="HAD-like_sf"/>
</dbReference>
<organism evidence="1 2">
    <name type="scientific">Flintibacter hominis</name>
    <dbReference type="NCBI Taxonomy" id="2763048"/>
    <lineage>
        <taxon>Bacteria</taxon>
        <taxon>Bacillati</taxon>
        <taxon>Bacillota</taxon>
        <taxon>Clostridia</taxon>
        <taxon>Eubacteriales</taxon>
        <taxon>Flintibacter</taxon>
    </lineage>
</organism>
<gene>
    <name evidence="1" type="ORF">H8S11_06870</name>
</gene>
<dbReference type="GO" id="GO:0006281">
    <property type="term" value="P:DNA repair"/>
    <property type="evidence" value="ECO:0007669"/>
    <property type="project" value="TreeGrafter"/>
</dbReference>
<dbReference type="InterPro" id="IPR023198">
    <property type="entry name" value="PGP-like_dom2"/>
</dbReference>
<dbReference type="RefSeq" id="WP_186852622.1">
    <property type="nucleotide sequence ID" value="NZ_JACOPO010000003.1"/>
</dbReference>
<proteinExistence type="predicted"/>
<dbReference type="SUPFAM" id="SSF56784">
    <property type="entry name" value="HAD-like"/>
    <property type="match status" value="1"/>
</dbReference>
<dbReference type="PRINTS" id="PR00413">
    <property type="entry name" value="HADHALOGNASE"/>
</dbReference>
<dbReference type="GO" id="GO:0005829">
    <property type="term" value="C:cytosol"/>
    <property type="evidence" value="ECO:0007669"/>
    <property type="project" value="TreeGrafter"/>
</dbReference>
<dbReference type="Proteomes" id="UP000628736">
    <property type="component" value="Unassembled WGS sequence"/>
</dbReference>
<dbReference type="InterPro" id="IPR050155">
    <property type="entry name" value="HAD-like_hydrolase_sf"/>
</dbReference>
<dbReference type="InterPro" id="IPR023214">
    <property type="entry name" value="HAD_sf"/>
</dbReference>
<dbReference type="PANTHER" id="PTHR43434">
    <property type="entry name" value="PHOSPHOGLYCOLATE PHOSPHATASE"/>
    <property type="match status" value="1"/>
</dbReference>
<sequence>MFHNVIFDLDGTLLDTIDDLADAGNYVCRLHGWPTYTVEEYKRFVGNGMAKLVFRFVPEEWRTPEGVAAILEEFMPYYDAHKEDKTAPYTGLPEVVRKLKEAGVSMSVLTNKADELAGPVVESYYPGVFSIVQGAIPGYEPKPDPALLQRLMERMGAERGNTLFVGDSNVDIRTAKNGGLTSCGVLWGFRGREELEKEGADQLVEEPQELLEVILGHG</sequence>
<dbReference type="SFLD" id="SFLDS00003">
    <property type="entry name" value="Haloacid_Dehalogenase"/>
    <property type="match status" value="1"/>
</dbReference>
<protein>
    <submittedName>
        <fullName evidence="1">HAD family hydrolase</fullName>
    </submittedName>
</protein>
<keyword evidence="1" id="KW-0378">Hydrolase</keyword>
<name>A0A8J6IXV2_9FIRM</name>
<keyword evidence="2" id="KW-1185">Reference proteome</keyword>
<evidence type="ECO:0000313" key="2">
    <source>
        <dbReference type="Proteomes" id="UP000628736"/>
    </source>
</evidence>